<dbReference type="EMBL" id="NAPY01000003">
    <property type="protein sequence ID" value="MUL35365.1"/>
    <property type="molecule type" value="Genomic_DNA"/>
</dbReference>
<organism evidence="4 5">
    <name type="scientific">Gloeocapsopsis dulcis AAB1 = 1H9</name>
    <dbReference type="NCBI Taxonomy" id="1433147"/>
    <lineage>
        <taxon>Bacteria</taxon>
        <taxon>Bacillati</taxon>
        <taxon>Cyanobacteriota</taxon>
        <taxon>Cyanophyceae</taxon>
        <taxon>Oscillatoriophycideae</taxon>
        <taxon>Chroococcales</taxon>
        <taxon>Chroococcaceae</taxon>
        <taxon>Gloeocapsopsis</taxon>
        <taxon>Gloeocapsopsis dulcis</taxon>
    </lineage>
</organism>
<evidence type="ECO:0000313" key="4">
    <source>
        <dbReference type="EMBL" id="MUL35365.1"/>
    </source>
</evidence>
<feature type="chain" id="PRO_5027037758" evidence="2">
    <location>
        <begin position="30"/>
        <end position="163"/>
    </location>
</feature>
<evidence type="ECO:0000256" key="1">
    <source>
        <dbReference type="SAM" id="MobiDB-lite"/>
    </source>
</evidence>
<dbReference type="Gene3D" id="2.60.450.10">
    <property type="entry name" value="Lipopolysaccharide (LPS) transport protein A like domain"/>
    <property type="match status" value="1"/>
</dbReference>
<reference evidence="4 5" key="1">
    <citation type="journal article" date="2019" name="Front. Microbiol.">
        <title>Genomic Features for Desiccation Tolerance and Sugar Biosynthesis in the Extremophile Gloeocapsopsis sp. UTEX B3054.</title>
        <authorList>
            <person name="Urrejola C."/>
            <person name="Alcorta J."/>
            <person name="Salas L."/>
            <person name="Vasquez M."/>
            <person name="Polz M.F."/>
            <person name="Vicuna R."/>
            <person name="Diez B."/>
        </authorList>
    </citation>
    <scope>NUCLEOTIDE SEQUENCE [LARGE SCALE GENOMIC DNA]</scope>
    <source>
        <strain evidence="4 5">1H9</strain>
    </source>
</reference>
<dbReference type="InterPro" id="IPR005653">
    <property type="entry name" value="OstA-like_N"/>
</dbReference>
<name>A0A6N8FSR7_9CHRO</name>
<feature type="signal peptide" evidence="2">
    <location>
        <begin position="1"/>
        <end position="29"/>
    </location>
</feature>
<proteinExistence type="predicted"/>
<protein>
    <submittedName>
        <fullName evidence="4">Organic solvent tolerance protein OstA</fullName>
    </submittedName>
</protein>
<keyword evidence="2" id="KW-0732">Signal</keyword>
<sequence length="163" mass="17719">MMPHLPFLTRHRFAIALLPFTLLSAIALNTPLPSARSQTADQNSLIINSDVQEANSQTGIFTSRGNVQINYPARQIQATAAQAQYFSQERRIVLNGDVYILQQGNSIRGENVTYLIDEGRFIATPKANQQVQSIYIVSDPNPNQLPGTPPAPAVPPLAPSPGS</sequence>
<evidence type="ECO:0000313" key="5">
    <source>
        <dbReference type="Proteomes" id="UP000441797"/>
    </source>
</evidence>
<dbReference type="AlphaFoldDB" id="A0A6N8FSR7"/>
<comment type="caution">
    <text evidence="4">The sequence shown here is derived from an EMBL/GenBank/DDBJ whole genome shotgun (WGS) entry which is preliminary data.</text>
</comment>
<evidence type="ECO:0000256" key="2">
    <source>
        <dbReference type="SAM" id="SignalP"/>
    </source>
</evidence>
<dbReference type="RefSeq" id="WP_105218030.1">
    <property type="nucleotide sequence ID" value="NZ_CAWNSU010000075.1"/>
</dbReference>
<feature type="region of interest" description="Disordered" evidence="1">
    <location>
        <begin position="139"/>
        <end position="163"/>
    </location>
</feature>
<keyword evidence="5" id="KW-1185">Reference proteome</keyword>
<feature type="domain" description="Organic solvent tolerance-like N-terminal" evidence="3">
    <location>
        <begin position="73"/>
        <end position="119"/>
    </location>
</feature>
<dbReference type="Pfam" id="PF03968">
    <property type="entry name" value="LptD_N"/>
    <property type="match status" value="1"/>
</dbReference>
<accession>A0A6N8FSR7</accession>
<dbReference type="OrthoDB" id="462272at2"/>
<gene>
    <name evidence="4" type="ORF">BWI75_03065</name>
</gene>
<dbReference type="Proteomes" id="UP000441797">
    <property type="component" value="Unassembled WGS sequence"/>
</dbReference>
<evidence type="ECO:0000259" key="3">
    <source>
        <dbReference type="Pfam" id="PF03968"/>
    </source>
</evidence>
<feature type="compositionally biased region" description="Pro residues" evidence="1">
    <location>
        <begin position="147"/>
        <end position="163"/>
    </location>
</feature>